<evidence type="ECO:0000313" key="3">
    <source>
        <dbReference type="Proteomes" id="UP000326396"/>
    </source>
</evidence>
<dbReference type="PANTHER" id="PTHR34283">
    <property type="entry name" value="PROTEIN RESPONSE TO LOW SULFUR 1"/>
    <property type="match status" value="1"/>
</dbReference>
<dbReference type="Pfam" id="PF24980">
    <property type="entry name" value="LSU"/>
    <property type="match status" value="2"/>
</dbReference>
<keyword evidence="3" id="KW-1185">Reference proteome</keyword>
<organism evidence="2 3">
    <name type="scientific">Mikania micrantha</name>
    <name type="common">bitter vine</name>
    <dbReference type="NCBI Taxonomy" id="192012"/>
    <lineage>
        <taxon>Eukaryota</taxon>
        <taxon>Viridiplantae</taxon>
        <taxon>Streptophyta</taxon>
        <taxon>Embryophyta</taxon>
        <taxon>Tracheophyta</taxon>
        <taxon>Spermatophyta</taxon>
        <taxon>Magnoliopsida</taxon>
        <taxon>eudicotyledons</taxon>
        <taxon>Gunneridae</taxon>
        <taxon>Pentapetalae</taxon>
        <taxon>asterids</taxon>
        <taxon>campanulids</taxon>
        <taxon>Asterales</taxon>
        <taxon>Asteraceae</taxon>
        <taxon>Asteroideae</taxon>
        <taxon>Heliantheae alliance</taxon>
        <taxon>Eupatorieae</taxon>
        <taxon>Mikania</taxon>
    </lineage>
</organism>
<feature type="region of interest" description="Disordered" evidence="1">
    <location>
        <begin position="1"/>
        <end position="32"/>
    </location>
</feature>
<sequence>MAARIAVPSVPNHRPATKTISEATTEKEEVLRRRNEELERELKRSLEREEKMKIELQRTWDRLRVAEDAEERLCSQLGELEAEAVDQARAYRERLVALMEQLSVARKMIGSARIAIPSVPNHRPATKTTSEATTEKEDVLRRRNEELERELKRSLEREEKMKMELQRTWQRLRVAEDAEERLCSQLGELEAEAVDQAHAYRERLVALMGQLSVARKMIVSDSGQISSMDL</sequence>
<name>A0A5N6LNB3_9ASTR</name>
<dbReference type="InterPro" id="IPR039282">
    <property type="entry name" value="LSU"/>
</dbReference>
<accession>A0A5N6LNB3</accession>
<evidence type="ECO:0000313" key="2">
    <source>
        <dbReference type="EMBL" id="KAD2393401.1"/>
    </source>
</evidence>
<dbReference type="PANTHER" id="PTHR34283:SF1">
    <property type="entry name" value="PROTEIN RESPONSE TO LOW SULFUR 1"/>
    <property type="match status" value="1"/>
</dbReference>
<dbReference type="Proteomes" id="UP000326396">
    <property type="component" value="Linkage Group LG9"/>
</dbReference>
<dbReference type="GO" id="GO:0098869">
    <property type="term" value="P:cellular oxidant detoxification"/>
    <property type="evidence" value="ECO:0007669"/>
    <property type="project" value="InterPro"/>
</dbReference>
<proteinExistence type="predicted"/>
<comment type="caution">
    <text evidence="2">The sequence shown here is derived from an EMBL/GenBank/DDBJ whole genome shotgun (WGS) entry which is preliminary data.</text>
</comment>
<reference evidence="2 3" key="1">
    <citation type="submission" date="2019-05" db="EMBL/GenBank/DDBJ databases">
        <title>Mikania micrantha, genome provides insights into the molecular mechanism of rapid growth.</title>
        <authorList>
            <person name="Liu B."/>
        </authorList>
    </citation>
    <scope>NUCLEOTIDE SEQUENCE [LARGE SCALE GENOMIC DNA]</scope>
    <source>
        <strain evidence="2">NLD-2019</strain>
        <tissue evidence="2">Leaf</tissue>
    </source>
</reference>
<dbReference type="AlphaFoldDB" id="A0A5N6LNB3"/>
<feature type="region of interest" description="Disordered" evidence="1">
    <location>
        <begin position="119"/>
        <end position="139"/>
    </location>
</feature>
<protein>
    <submittedName>
        <fullName evidence="2">Uncharacterized protein</fullName>
    </submittedName>
</protein>
<dbReference type="EMBL" id="SZYD01000019">
    <property type="protein sequence ID" value="KAD2393401.1"/>
    <property type="molecule type" value="Genomic_DNA"/>
</dbReference>
<evidence type="ECO:0000256" key="1">
    <source>
        <dbReference type="SAM" id="MobiDB-lite"/>
    </source>
</evidence>
<dbReference type="OrthoDB" id="1888446at2759"/>
<gene>
    <name evidence="2" type="ORF">E3N88_40378</name>
</gene>